<feature type="region of interest" description="Disordered" evidence="1">
    <location>
        <begin position="1"/>
        <end position="24"/>
    </location>
</feature>
<evidence type="ECO:0000313" key="2">
    <source>
        <dbReference type="RefSeq" id="XP_059600481.1"/>
    </source>
</evidence>
<feature type="region of interest" description="Disordered" evidence="1">
    <location>
        <begin position="53"/>
        <end position="74"/>
    </location>
</feature>
<accession>A0AAJ8BQB2</accession>
<dbReference type="AlphaFoldDB" id="A0AAJ8BQB2"/>
<organism evidence="2">
    <name type="scientific">Aspergillus niger</name>
    <dbReference type="NCBI Taxonomy" id="5061"/>
    <lineage>
        <taxon>Eukaryota</taxon>
        <taxon>Fungi</taxon>
        <taxon>Dikarya</taxon>
        <taxon>Ascomycota</taxon>
        <taxon>Pezizomycotina</taxon>
        <taxon>Eurotiomycetes</taxon>
        <taxon>Eurotiomycetidae</taxon>
        <taxon>Eurotiales</taxon>
        <taxon>Aspergillaceae</taxon>
        <taxon>Aspergillus</taxon>
        <taxon>Aspergillus subgen. Circumdati</taxon>
    </lineage>
</organism>
<dbReference type="KEGG" id="ang:An04g03280"/>
<reference evidence="2" key="2">
    <citation type="submission" date="2025-08" db="UniProtKB">
        <authorList>
            <consortium name="RefSeq"/>
        </authorList>
    </citation>
    <scope>IDENTIFICATION</scope>
</reference>
<dbReference type="VEuPathDB" id="FungiDB:An04g03280"/>
<protein>
    <submittedName>
        <fullName evidence="2">Uncharacterized protein</fullName>
    </submittedName>
</protein>
<gene>
    <name evidence="2" type="ORF">An04g03280</name>
</gene>
<feature type="compositionally biased region" description="Polar residues" evidence="1">
    <location>
        <begin position="1"/>
        <end position="10"/>
    </location>
</feature>
<name>A0AAJ8BQB2_ASPNG</name>
<dbReference type="GeneID" id="84590847"/>
<sequence>MLTLPDSRQPNHAAPASQPHDIKHNLEGTDYLGSRRLPRHLLHSVSAGARARVPEVSDRPISATRKEDHHPEWPRREWPTYSVGSILLQVCYCGPVVHDSNSVQLDYIFRLVRRHGDPLCSLLLPGPRNIHQKVAFVSYLTRYSYPRLNCLE</sequence>
<evidence type="ECO:0000256" key="1">
    <source>
        <dbReference type="SAM" id="MobiDB-lite"/>
    </source>
</evidence>
<reference evidence="2" key="1">
    <citation type="submission" date="2025-02" db="EMBL/GenBank/DDBJ databases">
        <authorList>
            <consortium name="NCBI Genome Project"/>
        </authorList>
    </citation>
    <scope>NUCLEOTIDE SEQUENCE</scope>
</reference>
<proteinExistence type="predicted"/>
<dbReference type="RefSeq" id="XP_059600481.1">
    <property type="nucleotide sequence ID" value="XM_059747414.1"/>
</dbReference>